<dbReference type="Pfam" id="PF00462">
    <property type="entry name" value="Glutaredoxin"/>
    <property type="match status" value="1"/>
</dbReference>
<protein>
    <recommendedName>
        <fullName evidence="3">ribonucleoside-diphosphate reductase</fullName>
        <ecNumber evidence="3">1.17.4.1</ecNumber>
    </recommendedName>
</protein>
<feature type="domain" description="Glutaredoxin" evidence="7">
    <location>
        <begin position="376"/>
        <end position="431"/>
    </location>
</feature>
<keyword evidence="6" id="KW-0408">Iron</keyword>
<dbReference type="InterPro" id="IPR002109">
    <property type="entry name" value="Glutaredoxin"/>
</dbReference>
<comment type="similarity">
    <text evidence="2">Belongs to the ribonucleoside diphosphate reductase small chain family.</text>
</comment>
<gene>
    <name evidence="8" type="primary">nrdB</name>
    <name evidence="8" type="ORF">LAV_00033</name>
</gene>
<dbReference type="RefSeq" id="YP_009600762.1">
    <property type="nucleotide sequence ID" value="NC_041927.1"/>
</dbReference>
<evidence type="ECO:0000256" key="2">
    <source>
        <dbReference type="ARBA" id="ARBA00009303"/>
    </source>
</evidence>
<evidence type="ECO:0000259" key="7">
    <source>
        <dbReference type="Pfam" id="PF00462"/>
    </source>
</evidence>
<dbReference type="EMBL" id="KY629563">
    <property type="protein sequence ID" value="ARK07433.1"/>
    <property type="molecule type" value="Genomic_DNA"/>
</dbReference>
<keyword evidence="9" id="KW-1185">Reference proteome</keyword>
<dbReference type="KEGG" id="vg:40076571"/>
<organism evidence="8 9">
    <name type="scientific">Sphingobium phage Lacusarx</name>
    <dbReference type="NCBI Taxonomy" id="1980139"/>
    <lineage>
        <taxon>Viruses</taxon>
        <taxon>Duplodnaviria</taxon>
        <taxon>Heunggongvirae</taxon>
        <taxon>Uroviricota</taxon>
        <taxon>Caudoviricetes</taxon>
        <taxon>Lacusarxvirus</taxon>
        <taxon>Lacusarxvirus lacusarx</taxon>
    </lineage>
</organism>
<evidence type="ECO:0000256" key="6">
    <source>
        <dbReference type="ARBA" id="ARBA00023004"/>
    </source>
</evidence>
<proteinExistence type="inferred from homology"/>
<evidence type="ECO:0000313" key="9">
    <source>
        <dbReference type="Proteomes" id="UP000223906"/>
    </source>
</evidence>
<dbReference type="EC" id="1.17.4.1" evidence="3"/>
<dbReference type="GO" id="GO:0004748">
    <property type="term" value="F:ribonucleoside-diphosphate reductase activity, thioredoxin disulfide as acceptor"/>
    <property type="evidence" value="ECO:0007669"/>
    <property type="project" value="UniProtKB-EC"/>
</dbReference>
<keyword evidence="4" id="KW-0479">Metal-binding</keyword>
<accession>A0A1W6DWY8</accession>
<evidence type="ECO:0000256" key="3">
    <source>
        <dbReference type="ARBA" id="ARBA00012274"/>
    </source>
</evidence>
<sequence>MVNTTDGSKNRSKLQNFAAAFLNKSDNIRTHPLSLLGKRNFYKPFEYEWAYLYYKRMQDLHWLPSEVPLQEDLRDWIEKLSDHERALLTQLFRFFTQADVGIADGYYERYSPEFKLPEFRMLFGAIIASEANHIDSYSSLIDQLGMPEAIYQQFAEYAEMREKHEYLFASRDTSPSGRKWTKKERLALDLGVFSAFGEGVQLFSSFAILLSFKNRNLMKGMSTIVEWSIRDETLHVEAMTKIFRTLIQENPKLWTDELKQAIYQTCRDMVKLEDLFIDLCFAMGVIPGITADETKQYIRNIADRRLLQLGLKPNYNVENPFDWIAPLITAQTHTNFFEGRSTEYSKGGIENWDKAFDFLNSGPVVAPIEGQDFKAVVYTKDGCPFCFVLKHELAVRRIDFTEIDLTDDTVRGMFYENTGTNTVPQLYITNEIYTETNPSGERIGGWSEAKNRLDLLGIGLSAATIH</sequence>
<dbReference type="OrthoDB" id="4477at10239"/>
<reference evidence="8 9" key="1">
    <citation type="submission" date="2017-02" db="EMBL/GenBank/DDBJ databases">
        <title>The first characterized phage against a member of the ecologically important #sphingomonads reveals high dissimilarity against all other known phages.</title>
        <authorList>
            <person name="Nielsen T.K."/>
            <person name="Carstens A.B."/>
            <person name="Kot W."/>
            <person name="Lametsch R."/>
            <person name="Neve H."/>
            <person name="Hansen L.H."/>
        </authorList>
    </citation>
    <scope>NUCLEOTIDE SEQUENCE [LARGE SCALE GENOMIC DNA]</scope>
</reference>
<comment type="cofactor">
    <cofactor evidence="1">
        <name>Fe cation</name>
        <dbReference type="ChEBI" id="CHEBI:24875"/>
    </cofactor>
</comment>
<dbReference type="InterPro" id="IPR009078">
    <property type="entry name" value="Ferritin-like_SF"/>
</dbReference>
<dbReference type="InterPro" id="IPR033909">
    <property type="entry name" value="RNR_small"/>
</dbReference>
<dbReference type="PANTHER" id="PTHR23409">
    <property type="entry name" value="RIBONUCLEOSIDE-DIPHOSPHATE REDUCTASE SMALL CHAIN"/>
    <property type="match status" value="1"/>
</dbReference>
<dbReference type="InterPro" id="IPR000358">
    <property type="entry name" value="RNR_small_fam"/>
</dbReference>
<dbReference type="GeneID" id="40076571"/>
<dbReference type="InterPro" id="IPR012348">
    <property type="entry name" value="RNR-like"/>
</dbReference>
<dbReference type="PANTHER" id="PTHR23409:SF18">
    <property type="entry name" value="RIBONUCLEOSIDE-DIPHOSPHATE REDUCTASE SUBUNIT M2"/>
    <property type="match status" value="1"/>
</dbReference>
<dbReference type="SUPFAM" id="SSF52833">
    <property type="entry name" value="Thioredoxin-like"/>
    <property type="match status" value="1"/>
</dbReference>
<dbReference type="InterPro" id="IPR036249">
    <property type="entry name" value="Thioredoxin-like_sf"/>
</dbReference>
<dbReference type="UniPathway" id="UPA00326"/>
<dbReference type="GO" id="GO:0009263">
    <property type="term" value="P:deoxyribonucleotide biosynthetic process"/>
    <property type="evidence" value="ECO:0007669"/>
    <property type="project" value="InterPro"/>
</dbReference>
<dbReference type="Gene3D" id="3.40.30.10">
    <property type="entry name" value="Glutaredoxin"/>
    <property type="match status" value="1"/>
</dbReference>
<dbReference type="CDD" id="cd02066">
    <property type="entry name" value="GRX_family"/>
    <property type="match status" value="1"/>
</dbReference>
<dbReference type="NCBIfam" id="NF007186">
    <property type="entry name" value="PRK09614.1-5"/>
    <property type="match status" value="1"/>
</dbReference>
<dbReference type="CDD" id="cd01049">
    <property type="entry name" value="RNRR2"/>
    <property type="match status" value="1"/>
</dbReference>
<dbReference type="Pfam" id="PF00268">
    <property type="entry name" value="Ribonuc_red_sm"/>
    <property type="match status" value="1"/>
</dbReference>
<dbReference type="GO" id="GO:0046872">
    <property type="term" value="F:metal ion binding"/>
    <property type="evidence" value="ECO:0007669"/>
    <property type="project" value="UniProtKB-KW"/>
</dbReference>
<keyword evidence="5" id="KW-0560">Oxidoreductase</keyword>
<evidence type="ECO:0000313" key="8">
    <source>
        <dbReference type="EMBL" id="ARK07433.1"/>
    </source>
</evidence>
<dbReference type="PROSITE" id="PS51354">
    <property type="entry name" value="GLUTAREDOXIN_2"/>
    <property type="match status" value="1"/>
</dbReference>
<dbReference type="Proteomes" id="UP000223906">
    <property type="component" value="Segment"/>
</dbReference>
<name>A0A1W6DWY8_9CAUD</name>
<evidence type="ECO:0000256" key="1">
    <source>
        <dbReference type="ARBA" id="ARBA00001962"/>
    </source>
</evidence>
<evidence type="ECO:0000256" key="4">
    <source>
        <dbReference type="ARBA" id="ARBA00022723"/>
    </source>
</evidence>
<dbReference type="SUPFAM" id="SSF47240">
    <property type="entry name" value="Ferritin-like"/>
    <property type="match status" value="1"/>
</dbReference>
<evidence type="ECO:0000256" key="5">
    <source>
        <dbReference type="ARBA" id="ARBA00023002"/>
    </source>
</evidence>
<dbReference type="Gene3D" id="1.10.620.20">
    <property type="entry name" value="Ribonucleotide Reductase, subunit A"/>
    <property type="match status" value="1"/>
</dbReference>